<evidence type="ECO:0000256" key="5">
    <source>
        <dbReference type="ARBA" id="ARBA00022989"/>
    </source>
</evidence>
<keyword evidence="7 10" id="KW-0472">Membrane</keyword>
<feature type="transmembrane region" description="Helical" evidence="10">
    <location>
        <begin position="172"/>
        <end position="189"/>
    </location>
</feature>
<dbReference type="InterPro" id="IPR003811">
    <property type="entry name" value="G3P_acylTferase_PlsY"/>
</dbReference>
<comment type="pathway">
    <text evidence="10">Lipid metabolism; phospholipid metabolism.</text>
</comment>
<evidence type="ECO:0000256" key="8">
    <source>
        <dbReference type="ARBA" id="ARBA00023209"/>
    </source>
</evidence>
<comment type="similarity">
    <text evidence="10">Belongs to the PlsY family.</text>
</comment>
<comment type="subunit">
    <text evidence="10">Probably interacts with PlsX.</text>
</comment>
<keyword evidence="8 10" id="KW-0594">Phospholipid biosynthesis</keyword>
<dbReference type="PANTHER" id="PTHR30309">
    <property type="entry name" value="INNER MEMBRANE PROTEIN YGIH"/>
    <property type="match status" value="1"/>
</dbReference>
<comment type="function">
    <text evidence="10">Catalyzes the transfer of an acyl group from acyl-phosphate (acyl-PO(4)) to glycerol-3-phosphate (G3P) to form lysophosphatidic acid (LPA). This enzyme utilizes acyl-phosphate as fatty acyl donor, but not acyl-CoA or acyl-ACP.</text>
</comment>
<keyword evidence="12" id="KW-1185">Reference proteome</keyword>
<dbReference type="EC" id="2.3.1.275" evidence="10"/>
<evidence type="ECO:0000256" key="7">
    <source>
        <dbReference type="ARBA" id="ARBA00023136"/>
    </source>
</evidence>
<name>A0ABU0W9X5_9GAMM</name>
<keyword evidence="2 10" id="KW-0444">Lipid biosynthesis</keyword>
<keyword evidence="5 10" id="KW-1133">Transmembrane helix</keyword>
<reference evidence="11 12" key="1">
    <citation type="submission" date="2023-08" db="EMBL/GenBank/DDBJ databases">
        <title>Whole-genome sequencing of halo(alkali)philic microorganisms from hypersaline lakes.</title>
        <authorList>
            <person name="Sorokin D.Y."/>
            <person name="Abbas B."/>
            <person name="Merkel A.Y."/>
        </authorList>
    </citation>
    <scope>NUCLEOTIDE SEQUENCE [LARGE SCALE GENOMIC DNA]</scope>
    <source>
        <strain evidence="11 12">AB-CW4</strain>
    </source>
</reference>
<evidence type="ECO:0000256" key="3">
    <source>
        <dbReference type="ARBA" id="ARBA00022679"/>
    </source>
</evidence>
<evidence type="ECO:0000313" key="12">
    <source>
        <dbReference type="Proteomes" id="UP001239019"/>
    </source>
</evidence>
<keyword evidence="4 10" id="KW-0812">Transmembrane</keyword>
<keyword evidence="11" id="KW-0012">Acyltransferase</keyword>
<accession>A0ABU0W9X5</accession>
<comment type="catalytic activity">
    <reaction evidence="10">
        <text>an acyl phosphate + sn-glycerol 3-phosphate = a 1-acyl-sn-glycero-3-phosphate + phosphate</text>
        <dbReference type="Rhea" id="RHEA:34075"/>
        <dbReference type="ChEBI" id="CHEBI:43474"/>
        <dbReference type="ChEBI" id="CHEBI:57597"/>
        <dbReference type="ChEBI" id="CHEBI:57970"/>
        <dbReference type="ChEBI" id="CHEBI:59918"/>
        <dbReference type="EC" id="2.3.1.275"/>
    </reaction>
</comment>
<evidence type="ECO:0000256" key="9">
    <source>
        <dbReference type="ARBA" id="ARBA00023264"/>
    </source>
</evidence>
<organism evidence="11 12">
    <name type="scientific">Natronospira bacteriovora</name>
    <dbReference type="NCBI Taxonomy" id="3069753"/>
    <lineage>
        <taxon>Bacteria</taxon>
        <taxon>Pseudomonadati</taxon>
        <taxon>Pseudomonadota</taxon>
        <taxon>Gammaproteobacteria</taxon>
        <taxon>Natronospirales</taxon>
        <taxon>Natronospiraceae</taxon>
        <taxon>Natronospira</taxon>
    </lineage>
</organism>
<evidence type="ECO:0000256" key="1">
    <source>
        <dbReference type="ARBA" id="ARBA00022475"/>
    </source>
</evidence>
<proteinExistence type="inferred from homology"/>
<evidence type="ECO:0000256" key="10">
    <source>
        <dbReference type="HAMAP-Rule" id="MF_01043"/>
    </source>
</evidence>
<protein>
    <recommendedName>
        <fullName evidence="10">Glycerol-3-phosphate acyltransferase</fullName>
    </recommendedName>
    <alternativeName>
        <fullName evidence="10">Acyl-PO4 G3P acyltransferase</fullName>
    </alternativeName>
    <alternativeName>
        <fullName evidence="10">Acyl-phosphate--glycerol-3-phosphate acyltransferase</fullName>
    </alternativeName>
    <alternativeName>
        <fullName evidence="10">G3P acyltransferase</fullName>
        <shortName evidence="10">GPAT</shortName>
        <ecNumber evidence="10">2.3.1.275</ecNumber>
    </alternativeName>
    <alternativeName>
        <fullName evidence="10">Lysophosphatidic acid synthase</fullName>
        <shortName evidence="10">LPA synthase</shortName>
    </alternativeName>
</protein>
<dbReference type="HAMAP" id="MF_01043">
    <property type="entry name" value="PlsY"/>
    <property type="match status" value="1"/>
</dbReference>
<comment type="subcellular location">
    <subcellularLocation>
        <location evidence="10">Cell membrane</location>
        <topology evidence="10">Multi-pass membrane protein</topology>
    </subcellularLocation>
</comment>
<gene>
    <name evidence="10 11" type="primary">plsY</name>
    <name evidence="11" type="ORF">RBH19_11800</name>
</gene>
<evidence type="ECO:0000256" key="2">
    <source>
        <dbReference type="ARBA" id="ARBA00022516"/>
    </source>
</evidence>
<dbReference type="SMART" id="SM01207">
    <property type="entry name" value="G3P_acyltransf"/>
    <property type="match status" value="1"/>
</dbReference>
<dbReference type="RefSeq" id="WP_306729056.1">
    <property type="nucleotide sequence ID" value="NZ_JAVDDT010000008.1"/>
</dbReference>
<dbReference type="Pfam" id="PF02660">
    <property type="entry name" value="G3P_acyltransf"/>
    <property type="match status" value="1"/>
</dbReference>
<evidence type="ECO:0000256" key="6">
    <source>
        <dbReference type="ARBA" id="ARBA00023098"/>
    </source>
</evidence>
<feature type="transmembrane region" description="Helical" evidence="10">
    <location>
        <begin position="89"/>
        <end position="107"/>
    </location>
</feature>
<feature type="transmembrane region" description="Helical" evidence="10">
    <location>
        <begin position="53"/>
        <end position="77"/>
    </location>
</feature>
<feature type="transmembrane region" description="Helical" evidence="10">
    <location>
        <begin position="6"/>
        <end position="25"/>
    </location>
</feature>
<comment type="caution">
    <text evidence="11">The sequence shown here is derived from an EMBL/GenBank/DDBJ whole genome shotgun (WGS) entry which is preliminary data.</text>
</comment>
<feature type="transmembrane region" description="Helical" evidence="10">
    <location>
        <begin position="147"/>
        <end position="165"/>
    </location>
</feature>
<keyword evidence="3 10" id="KW-0808">Transferase</keyword>
<evidence type="ECO:0000256" key="4">
    <source>
        <dbReference type="ARBA" id="ARBA00022692"/>
    </source>
</evidence>
<keyword evidence="1 10" id="KW-1003">Cell membrane</keyword>
<dbReference type="EMBL" id="JAVDDT010000008">
    <property type="protein sequence ID" value="MDQ2070558.1"/>
    <property type="molecule type" value="Genomic_DNA"/>
</dbReference>
<dbReference type="NCBIfam" id="TIGR00023">
    <property type="entry name" value="glycerol-3-phosphate 1-O-acyltransferase PlsY"/>
    <property type="match status" value="1"/>
</dbReference>
<feature type="transmembrane region" description="Helical" evidence="10">
    <location>
        <begin position="119"/>
        <end position="141"/>
    </location>
</feature>
<dbReference type="Proteomes" id="UP001239019">
    <property type="component" value="Unassembled WGS sequence"/>
</dbReference>
<keyword evidence="9 10" id="KW-1208">Phospholipid metabolism</keyword>
<sequence length="215" mass="22825">MIELLIKVLLAYLVGSVMGGLWLRFMVGGADIRQEGSGNAGATNALRARGKGFAAAVALVDVIKGVLAVALVPMLVIPGLAEAPVATEWVMALCGVAAVFGHVWPIWHGFRGGKGAATLVGVMLVIWPLALLPVLAMWVLILVTTGYVGLATVLAAVVAPVFALLMGEPLSGMLVTFTAAMALTIVYTHRSNLKRLFEGNEHRFEKVMLFRRRHG</sequence>
<evidence type="ECO:0000313" key="11">
    <source>
        <dbReference type="EMBL" id="MDQ2070558.1"/>
    </source>
</evidence>
<dbReference type="PANTHER" id="PTHR30309:SF0">
    <property type="entry name" value="GLYCEROL-3-PHOSPHATE ACYLTRANSFERASE-RELATED"/>
    <property type="match status" value="1"/>
</dbReference>
<keyword evidence="6 10" id="KW-0443">Lipid metabolism</keyword>
<dbReference type="GO" id="GO:0004366">
    <property type="term" value="F:glycerol-3-phosphate O-acyltransferase activity"/>
    <property type="evidence" value="ECO:0007669"/>
    <property type="project" value="UniProtKB-EC"/>
</dbReference>